<proteinExistence type="predicted"/>
<organism evidence="2 3">
    <name type="scientific">Candidatus Scatomorpha pullistercoris</name>
    <dbReference type="NCBI Taxonomy" id="2840929"/>
    <lineage>
        <taxon>Bacteria</taxon>
        <taxon>Bacillati</taxon>
        <taxon>Bacillota</taxon>
        <taxon>Clostridia</taxon>
        <taxon>Eubacteriales</taxon>
        <taxon>Candidatus Scatomorpha</taxon>
    </lineage>
</organism>
<evidence type="ECO:0000313" key="2">
    <source>
        <dbReference type="EMBL" id="HIS97878.1"/>
    </source>
</evidence>
<dbReference type="InterPro" id="IPR011105">
    <property type="entry name" value="Cell_wall_hydrolase_SleB"/>
</dbReference>
<comment type="caution">
    <text evidence="2">The sequence shown here is derived from an EMBL/GenBank/DDBJ whole genome shotgun (WGS) entry which is preliminary data.</text>
</comment>
<dbReference type="Gene3D" id="1.10.10.2520">
    <property type="entry name" value="Cell wall hydrolase SleB, domain 1"/>
    <property type="match status" value="1"/>
</dbReference>
<reference evidence="2" key="2">
    <citation type="journal article" date="2021" name="PeerJ">
        <title>Extensive microbial diversity within the chicken gut microbiome revealed by metagenomics and culture.</title>
        <authorList>
            <person name="Gilroy R."/>
            <person name="Ravi A."/>
            <person name="Getino M."/>
            <person name="Pursley I."/>
            <person name="Horton D.L."/>
            <person name="Alikhan N.F."/>
            <person name="Baker D."/>
            <person name="Gharbi K."/>
            <person name="Hall N."/>
            <person name="Watson M."/>
            <person name="Adriaenssens E.M."/>
            <person name="Foster-Nyarko E."/>
            <person name="Jarju S."/>
            <person name="Secka A."/>
            <person name="Antonio M."/>
            <person name="Oren A."/>
            <person name="Chaudhuri R.R."/>
            <person name="La Ragione R."/>
            <person name="Hildebrand F."/>
            <person name="Pallen M.J."/>
        </authorList>
    </citation>
    <scope>NUCLEOTIDE SEQUENCE</scope>
    <source>
        <strain evidence="2">ChiHecec3B27-6122</strain>
    </source>
</reference>
<evidence type="ECO:0000259" key="1">
    <source>
        <dbReference type="Pfam" id="PF07486"/>
    </source>
</evidence>
<dbReference type="EMBL" id="DVJS01000197">
    <property type="protein sequence ID" value="HIS97878.1"/>
    <property type="molecule type" value="Genomic_DNA"/>
</dbReference>
<sequence>MARNRKVNIALLAATILLCLTVSGSFVMKGDVEAVYHPPAWELDIETAEVGTEATDEPEQQEPATDRTESGLRLIPLYINGALYGSCRLADDKARMTLREFAQATGLELDEESLTLGGLKLELSDEGEYFSVSGRYFYLEGGLIEDEGEQLWPLSELGKLFGYEVVWDTASDSVNVDITSPETLVSGEEFYDSEDVYWLSRIIYAESGNQPLEGMLGVGDVVMNRVASGAFPGTVYEVIFDRRYGVQFSPVETGSIYLEPTEECVVAAKLCLEGYDIVGGSLYFVNPDIGVSSWFRQTRTYVTSIGDHDFYA</sequence>
<evidence type="ECO:0000313" key="3">
    <source>
        <dbReference type="Proteomes" id="UP000886876"/>
    </source>
</evidence>
<reference evidence="2" key="1">
    <citation type="submission" date="2020-10" db="EMBL/GenBank/DDBJ databases">
        <authorList>
            <person name="Gilroy R."/>
        </authorList>
    </citation>
    <scope>NUCLEOTIDE SEQUENCE</scope>
    <source>
        <strain evidence="2">ChiHecec3B27-6122</strain>
    </source>
</reference>
<dbReference type="Proteomes" id="UP000886876">
    <property type="component" value="Unassembled WGS sequence"/>
</dbReference>
<dbReference type="GO" id="GO:0016787">
    <property type="term" value="F:hydrolase activity"/>
    <property type="evidence" value="ECO:0007669"/>
    <property type="project" value="UniProtKB-KW"/>
</dbReference>
<dbReference type="Gene3D" id="6.20.240.60">
    <property type="match status" value="1"/>
</dbReference>
<keyword evidence="2" id="KW-0378">Hydrolase</keyword>
<accession>A0A9D1G5U0</accession>
<dbReference type="Pfam" id="PF07486">
    <property type="entry name" value="Hydrolase_2"/>
    <property type="match status" value="1"/>
</dbReference>
<gene>
    <name evidence="2" type="ORF">IAD42_07890</name>
</gene>
<dbReference type="InterPro" id="IPR042047">
    <property type="entry name" value="SleB_dom1"/>
</dbReference>
<feature type="domain" description="Cell wall hydrolase SleB" evidence="1">
    <location>
        <begin position="210"/>
        <end position="311"/>
    </location>
</feature>
<name>A0A9D1G5U0_9FIRM</name>
<dbReference type="AlphaFoldDB" id="A0A9D1G5U0"/>
<protein>
    <submittedName>
        <fullName evidence="2">Cell wall hydrolase</fullName>
    </submittedName>
</protein>